<reference evidence="1 2" key="1">
    <citation type="submission" date="2021-03" db="EMBL/GenBank/DDBJ databases">
        <title>Flavobacterium Flabelliformis Sp. Nov. And Flavobacterium Geliluteum Sp. Nov., Two Novel Multidrug Resistant Psychrophilic Species Isolated From Antarctica.</title>
        <authorList>
            <person name="Kralova S."/>
            <person name="Busse H.J."/>
            <person name="Bezdicek M."/>
            <person name="Nykrynova M."/>
            <person name="Kroupova E."/>
            <person name="Krsek D."/>
            <person name="Sedlacek I."/>
        </authorList>
    </citation>
    <scope>NUCLEOTIDE SEQUENCE [LARGE SCALE GENOMIC DNA]</scope>
    <source>
        <strain evidence="1 2">P7388</strain>
    </source>
</reference>
<keyword evidence="2" id="KW-1185">Reference proteome</keyword>
<sequence>MMKNIKKYIAAFGLMATIVSCENLDELNVNPSFPVDVSATALMPPIEQQMAVGLQFDNRILGRYIQNFSIATVNTAGSQWDQYGYQANSDVGGEIWKMVYFSIGLNLSKLQEKAIAEERHDITGISKIIRAWSWQVATDYHSELIDFDQVFTQRLSFDYVGQEKVYAEVVRLLNEGISDLARTDGNVSQTYTAGGDKMYGGDRSKWMKFAYGVLARNLNNQINKASYNPDKVIEYCDKSLASNADNALIRYNGTIAADINFYGPGRSNFNTFRQTDFAVRTMNGEIFGATDPRMSRVLVPSVGTSETAPASAAAPDPTKYTFNGNPLNTTASTAASNVSRIPNFWGTYTVGAQANPGRYLFRDKANFPLMTYAEIQFIKAEAAFIKGDKALALEAYKKGIDASIDFVNANTVVSTVFPITTTISATEKSAFLANINVVPLANNLTLSQIMLQKYVALFGFGMLETWSDMRKYHYDNQNIYKTMSYTPNGGLFVDNGGKMPYRVRPRFNSEYVWNFEALKAIGADKVDYHTVEMWFSQP</sequence>
<proteinExistence type="predicted"/>
<dbReference type="Proteomes" id="UP000675047">
    <property type="component" value="Unassembled WGS sequence"/>
</dbReference>
<dbReference type="InterPro" id="IPR041662">
    <property type="entry name" value="SusD-like_2"/>
</dbReference>
<evidence type="ECO:0000313" key="1">
    <source>
        <dbReference type="EMBL" id="MBP4137484.1"/>
    </source>
</evidence>
<dbReference type="AlphaFoldDB" id="A0A941AVD4"/>
<evidence type="ECO:0000313" key="2">
    <source>
        <dbReference type="Proteomes" id="UP000675047"/>
    </source>
</evidence>
<dbReference type="RefSeq" id="WP_210665521.1">
    <property type="nucleotide sequence ID" value="NZ_JAGFBV010000006.1"/>
</dbReference>
<dbReference type="Pfam" id="PF12771">
    <property type="entry name" value="SusD-like_2"/>
    <property type="match status" value="1"/>
</dbReference>
<dbReference type="Gene3D" id="1.25.40.390">
    <property type="match status" value="1"/>
</dbReference>
<protein>
    <submittedName>
        <fullName evidence="1">SusD/RagB family nutrient-binding outer membrane lipoprotein</fullName>
    </submittedName>
</protein>
<organism evidence="1 2">
    <name type="scientific">Flavobacterium geliluteum</name>
    <dbReference type="NCBI Taxonomy" id="2816120"/>
    <lineage>
        <taxon>Bacteria</taxon>
        <taxon>Pseudomonadati</taxon>
        <taxon>Bacteroidota</taxon>
        <taxon>Flavobacteriia</taxon>
        <taxon>Flavobacteriales</taxon>
        <taxon>Flavobacteriaceae</taxon>
        <taxon>Flavobacterium</taxon>
    </lineage>
</organism>
<gene>
    <name evidence="1" type="ORF">J3495_05245</name>
</gene>
<accession>A0A941AVD4</accession>
<dbReference type="EMBL" id="JAGFBV010000006">
    <property type="protein sequence ID" value="MBP4137484.1"/>
    <property type="molecule type" value="Genomic_DNA"/>
</dbReference>
<comment type="caution">
    <text evidence="1">The sequence shown here is derived from an EMBL/GenBank/DDBJ whole genome shotgun (WGS) entry which is preliminary data.</text>
</comment>
<name>A0A941AVD4_9FLAO</name>
<dbReference type="PROSITE" id="PS51257">
    <property type="entry name" value="PROKAR_LIPOPROTEIN"/>
    <property type="match status" value="1"/>
</dbReference>
<keyword evidence="1" id="KW-0449">Lipoprotein</keyword>
<dbReference type="InterPro" id="IPR011990">
    <property type="entry name" value="TPR-like_helical_dom_sf"/>
</dbReference>
<dbReference type="SUPFAM" id="SSF48452">
    <property type="entry name" value="TPR-like"/>
    <property type="match status" value="1"/>
</dbReference>